<evidence type="ECO:0000256" key="6">
    <source>
        <dbReference type="SAM" id="Phobius"/>
    </source>
</evidence>
<keyword evidence="3" id="KW-0964">Secreted</keyword>
<keyword evidence="9" id="KW-1185">Reference proteome</keyword>
<keyword evidence="6" id="KW-0472">Membrane</keyword>
<keyword evidence="6" id="KW-0812">Transmembrane</keyword>
<feature type="domain" description="Gram-positive cocci surface proteins LPxTG" evidence="7">
    <location>
        <begin position="1268"/>
        <end position="1300"/>
    </location>
</feature>
<evidence type="ECO:0000256" key="5">
    <source>
        <dbReference type="ARBA" id="ARBA00023088"/>
    </source>
</evidence>
<evidence type="ECO:0000313" key="9">
    <source>
        <dbReference type="Proteomes" id="UP000189970"/>
    </source>
</evidence>
<proteinExistence type="inferred from homology"/>
<keyword evidence="5" id="KW-0572">Peptidoglycan-anchor</keyword>
<keyword evidence="6" id="KW-1133">Transmembrane helix</keyword>
<dbReference type="InterPro" id="IPR019931">
    <property type="entry name" value="LPXTG_anchor"/>
</dbReference>
<protein>
    <recommendedName>
        <fullName evidence="7">Gram-positive cocci surface proteins LPxTG domain-containing protein</fullName>
    </recommendedName>
</protein>
<reference evidence="8 9" key="1">
    <citation type="submission" date="2017-02" db="EMBL/GenBank/DDBJ databases">
        <title>Vagococcus cremeus sp. nov., isolated from the small intestine of a marten, Martes flavigula.</title>
        <authorList>
            <person name="Tak E.J."/>
            <person name="Bae J.-W."/>
        </authorList>
    </citation>
    <scope>NUCLEOTIDE SEQUENCE [LARGE SCALE GENOMIC DNA]</scope>
    <source>
        <strain evidence="8 9">D7T301</strain>
    </source>
</reference>
<evidence type="ECO:0000259" key="7">
    <source>
        <dbReference type="PROSITE" id="PS50847"/>
    </source>
</evidence>
<dbReference type="Pfam" id="PF17802">
    <property type="entry name" value="SpaA"/>
    <property type="match status" value="2"/>
</dbReference>
<dbReference type="EMBL" id="MVAB01000001">
    <property type="protein sequence ID" value="OPF87391.1"/>
    <property type="molecule type" value="Genomic_DNA"/>
</dbReference>
<dbReference type="SUPFAM" id="SSF49478">
    <property type="entry name" value="Cna protein B-type domain"/>
    <property type="match status" value="2"/>
</dbReference>
<organism evidence="8 9">
    <name type="scientific">Vagococcus martis</name>
    <dbReference type="NCBI Taxonomy" id="1768210"/>
    <lineage>
        <taxon>Bacteria</taxon>
        <taxon>Bacillati</taxon>
        <taxon>Bacillota</taxon>
        <taxon>Bacilli</taxon>
        <taxon>Lactobacillales</taxon>
        <taxon>Enterococcaceae</taxon>
        <taxon>Vagococcus</taxon>
    </lineage>
</organism>
<dbReference type="RefSeq" id="WP_079345869.1">
    <property type="nucleotide sequence ID" value="NZ_MVAB01000001.1"/>
</dbReference>
<sequence length="1300" mass="146046">MSKNLRVFMTVIILLTQFVYPVQTIYAVDKNNDFSIQEVDVGNGLFNLVLENRVDYDEVKVEIPKEGNYDLFGMKYQIENHTTLIIEKKDITNSIIPIQLINIKDNESLLSFNVYKDNVLVGGAKYEFKQQVNVKQLNERMLEREQDDQSIYDNSNNVTSAPDLQRFLSVIPVFDTVESGNDALYKIILKTTGSQVNYTNVRMVIKLPNNKWTRFQQNLDELAIANIVPLYDEENNQLVYDFDELKSGQTYEIVVKVGTTNGYMKNNDQINLQANLTFLDNDILDLSKEGSIIVKASNATTITKEVVEQKLNGKPSIAMPGVDITWKIKVSIPYKKTGQMFLKEGDKIVVQDILPSGLEFNKALIGGKELKTNISKNKLTWNFDVPSFEEQKSSKDSLFQTEILVYTKIEKNDKLVGKELENKASLDTLFIDEKPLDPKPETSSSITVYKSMGDTANTEGAIIVPAHYGPLNSKGGYATNNELNPNITVDDSAYLGFRHGVRATVYGARQDLNKLDIIYTIDKHLYLDKLILPSDNTWFLGRTKEDGLLELPLAKNPTYKVVLSYVRNGKMDTITLKNLKTNVELSLEDLGLKKGDRVAEVKYVFDSPVPMGFANKQMSRYLFTVEPGYVGEVKNEFNMIGESSYNHKTQPPSYSTSNNIKFNHKFDAPEGAKAPAADRTAQIVKNKSGESPIANISIELDKQENGIVDVGTNRMKIIYSSPSASTSSISEKLESVVLLPPGVRISEKQNDKYFDNSGESIPGMFKIIDKNYNNTNRQLVKFEWNEKYIRPSQQLSAEVDIDISSKAPNSLYFDVYGFSGNKKLDVPKVNNSSVTDTILQTDIDDLNKDGKKDSPRIKSSNVYHMINMYDLQTEKYIKNNTSGWSKFIEAKPSEVIDYRLYLTNSTGKDISSMTLIDVLPFNGDLGLTDNISRGSQFRPTLVGPVTLPTEWKNKVSVYYSEESQPTRDELYRYTTDKDKLPMVGNLPEFKPAKWLGESAVSDWSKISSIKIELVPGTNWIPGVDMDIIYQMKMPSVDQITNKKILDKTTNPIERAAWNSFAVATDQGQPVEPHQVGVYMNEDIGNLTINKIDSETKKTLSGAEFKISNEDGSFVKTIVSDDKGIAKLEDIPLGKYTIKETKAPDGYNLSSDTFEFEVTNDKYQHEFTIENQKIKGKLTIKKVDSVTGKALSGAVFEVKNSKDEIITTLTTDDKGLADISDLLDDKYTITEVKAPEGYNILQKPIEFEITSKNSDIILTVKNTKTGWELPETGGSGILLSSVIGLMFISVGLSFIRVRKIK</sequence>
<dbReference type="PANTHER" id="PTHR36108">
    <property type="entry name" value="COLOSSIN-B-RELATED"/>
    <property type="match status" value="1"/>
</dbReference>
<comment type="similarity">
    <text evidence="1">Belongs to the serine-aspartate repeat-containing protein (SDr) family.</text>
</comment>
<evidence type="ECO:0000256" key="1">
    <source>
        <dbReference type="ARBA" id="ARBA00007257"/>
    </source>
</evidence>
<dbReference type="Gene3D" id="2.60.40.10">
    <property type="entry name" value="Immunoglobulins"/>
    <property type="match status" value="2"/>
</dbReference>
<evidence type="ECO:0000256" key="4">
    <source>
        <dbReference type="ARBA" id="ARBA00022729"/>
    </source>
</evidence>
<accession>A0A1V4DG38</accession>
<comment type="caution">
    <text evidence="8">The sequence shown here is derived from an EMBL/GenBank/DDBJ whole genome shotgun (WGS) entry which is preliminary data.</text>
</comment>
<keyword evidence="2" id="KW-0134">Cell wall</keyword>
<dbReference type="PANTHER" id="PTHR36108:SF13">
    <property type="entry name" value="COLOSSIN-B-RELATED"/>
    <property type="match status" value="1"/>
</dbReference>
<dbReference type="InterPro" id="IPR013783">
    <property type="entry name" value="Ig-like_fold"/>
</dbReference>
<evidence type="ECO:0000313" key="8">
    <source>
        <dbReference type="EMBL" id="OPF87391.1"/>
    </source>
</evidence>
<evidence type="ECO:0000256" key="2">
    <source>
        <dbReference type="ARBA" id="ARBA00022512"/>
    </source>
</evidence>
<evidence type="ECO:0000256" key="3">
    <source>
        <dbReference type="ARBA" id="ARBA00022525"/>
    </source>
</evidence>
<dbReference type="Proteomes" id="UP000189970">
    <property type="component" value="Unassembled WGS sequence"/>
</dbReference>
<dbReference type="NCBIfam" id="TIGR01167">
    <property type="entry name" value="LPXTG_anchor"/>
    <property type="match status" value="1"/>
</dbReference>
<name>A0A1V4DG38_9ENTE</name>
<dbReference type="InterPro" id="IPR041033">
    <property type="entry name" value="SpaA_PFL_dom_1"/>
</dbReference>
<dbReference type="PROSITE" id="PS50847">
    <property type="entry name" value="GRAM_POS_ANCHORING"/>
    <property type="match status" value="1"/>
</dbReference>
<keyword evidence="4" id="KW-0732">Signal</keyword>
<gene>
    <name evidence="8" type="ORF">BW731_03805</name>
</gene>
<feature type="transmembrane region" description="Helical" evidence="6">
    <location>
        <begin position="1276"/>
        <end position="1294"/>
    </location>
</feature>